<feature type="domain" description="AraC-type arabinose-binding/dimerisation" evidence="2">
    <location>
        <begin position="30"/>
        <end position="124"/>
    </location>
</feature>
<evidence type="ECO:0000313" key="4">
    <source>
        <dbReference type="Proteomes" id="UP000011910"/>
    </source>
</evidence>
<evidence type="ECO:0000256" key="1">
    <source>
        <dbReference type="ARBA" id="ARBA00023125"/>
    </source>
</evidence>
<evidence type="ECO:0000313" key="3">
    <source>
        <dbReference type="EMBL" id="EMR02640.1"/>
    </source>
</evidence>
<keyword evidence="1" id="KW-0238">DNA-binding</keyword>
<dbReference type="OrthoDB" id="9793451at2"/>
<dbReference type="EMBL" id="AODQ01000051">
    <property type="protein sequence ID" value="EMR02640.1"/>
    <property type="molecule type" value="Genomic_DNA"/>
</dbReference>
<dbReference type="Proteomes" id="UP000011910">
    <property type="component" value="Unassembled WGS sequence"/>
</dbReference>
<dbReference type="SUPFAM" id="SSF51215">
    <property type="entry name" value="Regulatory protein AraC"/>
    <property type="match status" value="1"/>
</dbReference>
<comment type="caution">
    <text evidence="3">The sequence shown here is derived from an EMBL/GenBank/DDBJ whole genome shotgun (WGS) entry which is preliminary data.</text>
</comment>
<dbReference type="InterPro" id="IPR003313">
    <property type="entry name" value="AraC-bd"/>
</dbReference>
<reference evidence="3 4" key="1">
    <citation type="journal article" date="2013" name="Genome Announc.">
        <title>Draft Genome Sequence of Cesiribacter andamanensis Strain AMV16T, Isolated from a Soil Sample from a Mud Volcano in the Andaman Islands, India.</title>
        <authorList>
            <person name="Shivaji S."/>
            <person name="Ara S."/>
            <person name="Begum Z."/>
            <person name="Srinivas T.N."/>
            <person name="Singh A."/>
            <person name="Kumar Pinnaka A."/>
        </authorList>
    </citation>
    <scope>NUCLEOTIDE SEQUENCE [LARGE SCALE GENOMIC DNA]</scope>
    <source>
        <strain evidence="3 4">AMV16</strain>
    </source>
</reference>
<name>M7NLH9_9BACT</name>
<dbReference type="eggNOG" id="COG2207">
    <property type="taxonomic scope" value="Bacteria"/>
</dbReference>
<organism evidence="3 4">
    <name type="scientific">Cesiribacter andamanensis AMV16</name>
    <dbReference type="NCBI Taxonomy" id="1279009"/>
    <lineage>
        <taxon>Bacteria</taxon>
        <taxon>Pseudomonadati</taxon>
        <taxon>Bacteroidota</taxon>
        <taxon>Cytophagia</taxon>
        <taxon>Cytophagales</taxon>
        <taxon>Cesiribacteraceae</taxon>
        <taxon>Cesiribacter</taxon>
    </lineage>
</organism>
<dbReference type="InterPro" id="IPR014710">
    <property type="entry name" value="RmlC-like_jellyroll"/>
</dbReference>
<sequence length="258" mass="28940">MRRYNFNRTKYGARLLIDLGRMESLPNYNLSREPHCITFYEILFITEGSGTFWLDGRPLAVAPRQVIFCAPYQSRQWQLGNSPLKGVSLFFEQEFMSGFFQDALFMQQLAYFNPLSERAALQLEADTYAKCLGLLQELEQELLSLQADSSHIFRSLLYYLLILLNRQFTAQQQGEQSQKATALQSFFAAAGDPYHPLAPGAGVCRPAAAEHRLPEPPGAGSLWRAGRCAHTQTAAAGGQTPVALFPPNQCRNWLRAGL</sequence>
<evidence type="ECO:0000259" key="2">
    <source>
        <dbReference type="Pfam" id="PF02311"/>
    </source>
</evidence>
<dbReference type="GO" id="GO:0003677">
    <property type="term" value="F:DNA binding"/>
    <property type="evidence" value="ECO:0007669"/>
    <property type="project" value="UniProtKB-KW"/>
</dbReference>
<keyword evidence="4" id="KW-1185">Reference proteome</keyword>
<dbReference type="AlphaFoldDB" id="M7NLH9"/>
<dbReference type="Pfam" id="PF02311">
    <property type="entry name" value="AraC_binding"/>
    <property type="match status" value="1"/>
</dbReference>
<protein>
    <recommendedName>
        <fullName evidence="2">AraC-type arabinose-binding/dimerisation domain-containing protein</fullName>
    </recommendedName>
</protein>
<dbReference type="GO" id="GO:0006355">
    <property type="term" value="P:regulation of DNA-templated transcription"/>
    <property type="evidence" value="ECO:0007669"/>
    <property type="project" value="InterPro"/>
</dbReference>
<gene>
    <name evidence="3" type="ORF">ADICEAN_02239</name>
</gene>
<dbReference type="STRING" id="1279009.ADICEAN_02239"/>
<dbReference type="Gene3D" id="2.60.120.10">
    <property type="entry name" value="Jelly Rolls"/>
    <property type="match status" value="1"/>
</dbReference>
<dbReference type="InterPro" id="IPR037923">
    <property type="entry name" value="HTH-like"/>
</dbReference>
<proteinExistence type="predicted"/>
<accession>M7NLH9</accession>